<dbReference type="Proteomes" id="UP000429211">
    <property type="component" value="Unassembled WGS sequence"/>
</dbReference>
<gene>
    <name evidence="1" type="ORF">GBB04_00805</name>
</gene>
<dbReference type="AlphaFoldDB" id="A0A7J5TJZ3"/>
<dbReference type="EMBL" id="WDPD01000001">
    <property type="protein sequence ID" value="KAB7462356.1"/>
    <property type="molecule type" value="Genomic_DNA"/>
</dbReference>
<evidence type="ECO:0000313" key="1">
    <source>
        <dbReference type="EMBL" id="KAB7462356.1"/>
    </source>
</evidence>
<accession>A0A7J5TJZ3</accession>
<reference evidence="1 2" key="1">
    <citation type="journal article" date="2019" name="Nat. Med.">
        <title>A library of human gut bacterial isolates paired with longitudinal multiomics data enables mechanistic microbiome research.</title>
        <authorList>
            <person name="Poyet M."/>
            <person name="Groussin M."/>
            <person name="Gibbons S.M."/>
            <person name="Avila-Pacheco J."/>
            <person name="Jiang X."/>
            <person name="Kearney S.M."/>
            <person name="Perrotta A.R."/>
            <person name="Berdy B."/>
            <person name="Zhao S."/>
            <person name="Lieberman T.D."/>
            <person name="Swanson P.K."/>
            <person name="Smith M."/>
            <person name="Roesemann S."/>
            <person name="Alexander J.E."/>
            <person name="Rich S.A."/>
            <person name="Livny J."/>
            <person name="Vlamakis H."/>
            <person name="Clish C."/>
            <person name="Bullock K."/>
            <person name="Deik A."/>
            <person name="Scott J."/>
            <person name="Pierce K.A."/>
            <person name="Xavier R.J."/>
            <person name="Alm E.J."/>
        </authorList>
    </citation>
    <scope>NUCLEOTIDE SEQUENCE [LARGE SCALE GENOMIC DNA]</scope>
    <source>
        <strain evidence="1 2">BIOML-A2</strain>
    </source>
</reference>
<evidence type="ECO:0000313" key="2">
    <source>
        <dbReference type="Proteomes" id="UP000429211"/>
    </source>
</evidence>
<dbReference type="RefSeq" id="WP_003839316.1">
    <property type="nucleotide sequence ID" value="NZ_CP162925.1"/>
</dbReference>
<sequence>MGEKEAHCSLNLLIAKAQQERRCMRPFWDTDVKVVSRRVKQGSIVRVYRGLYAVKEYWERLDQHERLRHVIRSLGQWHEQWLFCGASAAVMHGLECSYRQLYPIHVAVDRCRRSKSQANVRYHVLNDPDAVVIDGVHVTSIQRTLVDCAAMMPFRYALAPIDSALRQGRITIESLLAYADALPMLRGRERIRSVIAKGNGGSENGGESECRAVLDELGFPVHWIQAEFPCSNRHGHMHRVDFLWKREDGTLIAGEFDGVRKYVDPSMTSGRTIRQVVDEERDRQRCLGKQGVDMIRMYYTDLDDARTLTRRLESARVPRRESCG</sequence>
<protein>
    <submittedName>
        <fullName evidence="1">CTP synthase</fullName>
    </submittedName>
</protein>
<proteinExistence type="predicted"/>
<name>A0A7J5TJZ3_9BIFI</name>
<organism evidence="1 2">
    <name type="scientific">Bifidobacterium dentium</name>
    <dbReference type="NCBI Taxonomy" id="1689"/>
    <lineage>
        <taxon>Bacteria</taxon>
        <taxon>Bacillati</taxon>
        <taxon>Actinomycetota</taxon>
        <taxon>Actinomycetes</taxon>
        <taxon>Bifidobacteriales</taxon>
        <taxon>Bifidobacteriaceae</taxon>
        <taxon>Bifidobacterium</taxon>
    </lineage>
</organism>
<comment type="caution">
    <text evidence="1">The sequence shown here is derived from an EMBL/GenBank/DDBJ whole genome shotgun (WGS) entry which is preliminary data.</text>
</comment>